<proteinExistence type="predicted"/>
<dbReference type="PANTHER" id="PTHR12993:SF11">
    <property type="entry name" value="N-ACETYLGLUCOSAMINYL-PHOSPHATIDYLINOSITOL DE-N-ACETYLASE"/>
    <property type="match status" value="1"/>
</dbReference>
<dbReference type="InterPro" id="IPR003737">
    <property type="entry name" value="GlcNAc_PI_deacetylase-related"/>
</dbReference>
<keyword evidence="3" id="KW-1185">Reference proteome</keyword>
<keyword evidence="1" id="KW-0862">Zinc</keyword>
<comment type="caution">
    <text evidence="2">The sequence shown here is derived from an EMBL/GenBank/DDBJ whole genome shotgun (WGS) entry which is preliminary data.</text>
</comment>
<dbReference type="EMBL" id="JAVFWO010000001">
    <property type="protein sequence ID" value="MDQ7876549.1"/>
    <property type="molecule type" value="Genomic_DNA"/>
</dbReference>
<evidence type="ECO:0000256" key="1">
    <source>
        <dbReference type="ARBA" id="ARBA00022833"/>
    </source>
</evidence>
<accession>A0ABU0YW45</accession>
<reference evidence="2 3" key="1">
    <citation type="submission" date="2023-08" db="EMBL/GenBank/DDBJ databases">
        <title>Microbacterium psychrotolerans sp. nov., a psychrotolerant bacterium isolated from soil in Heilongjiang Province, China.</title>
        <authorList>
            <person name="An P."/>
            <person name="Zhao D."/>
            <person name="Xiang H."/>
        </authorList>
    </citation>
    <scope>NUCLEOTIDE SEQUENCE [LARGE SCALE GENOMIC DNA]</scope>
    <source>
        <strain evidence="2 3">QXD-8</strain>
    </source>
</reference>
<dbReference type="RefSeq" id="WP_308865950.1">
    <property type="nucleotide sequence ID" value="NZ_JAVFWO010000001.1"/>
</dbReference>
<protein>
    <submittedName>
        <fullName evidence="2">PIG-L deacetylase family protein</fullName>
    </submittedName>
</protein>
<evidence type="ECO:0000313" key="2">
    <source>
        <dbReference type="EMBL" id="MDQ7876549.1"/>
    </source>
</evidence>
<dbReference type="SUPFAM" id="SSF102588">
    <property type="entry name" value="LmbE-like"/>
    <property type="match status" value="1"/>
</dbReference>
<name>A0ABU0YW45_9MICO</name>
<dbReference type="InterPro" id="IPR024078">
    <property type="entry name" value="LmbE-like_dom_sf"/>
</dbReference>
<organism evidence="2 3">
    <name type="scientific">Microbacterium psychrotolerans</name>
    <dbReference type="NCBI Taxonomy" id="3068321"/>
    <lineage>
        <taxon>Bacteria</taxon>
        <taxon>Bacillati</taxon>
        <taxon>Actinomycetota</taxon>
        <taxon>Actinomycetes</taxon>
        <taxon>Micrococcales</taxon>
        <taxon>Microbacteriaceae</taxon>
        <taxon>Microbacterium</taxon>
    </lineage>
</organism>
<dbReference type="Pfam" id="PF02585">
    <property type="entry name" value="PIG-L"/>
    <property type="match status" value="1"/>
</dbReference>
<evidence type="ECO:0000313" key="3">
    <source>
        <dbReference type="Proteomes" id="UP001235133"/>
    </source>
</evidence>
<dbReference type="Proteomes" id="UP001235133">
    <property type="component" value="Unassembled WGS sequence"/>
</dbReference>
<dbReference type="Gene3D" id="3.40.50.10320">
    <property type="entry name" value="LmbE-like"/>
    <property type="match status" value="1"/>
</dbReference>
<gene>
    <name evidence="2" type="ORF">Q9R08_01025</name>
</gene>
<dbReference type="PANTHER" id="PTHR12993">
    <property type="entry name" value="N-ACETYLGLUCOSAMINYL-PHOSPHATIDYLINOSITOL DE-N-ACETYLASE-RELATED"/>
    <property type="match status" value="1"/>
</dbReference>
<sequence length="236" mass="25990">MRVLAVGAHPDDVDLLCAGTLARYAAAGHDVMIAIATNGDVGSPTLRRDQIAKIRHQEARASAAVIGADLVWMGFEDEWLFNDRPTRTTFIDMLRRTRPDIVLAHSPHDYHPDHRIAGQLVIDAQIPSAVRLVETAEPALDAIPRVYTMDTIGHTGPPPQLFVDITSTIDVKERMLRAHVSQETWLSHIYGMEYVAFMRQQGAVRAAGCGSAYAEGFTELETYPPARPDLPPLGVF</sequence>